<sequence>MLRYLAVLAHEVSFEESQAVQGFFQQFDVRTRARARNPDEHRVAEWLESNVRVLEARTTS</sequence>
<evidence type="ECO:0000313" key="1">
    <source>
        <dbReference type="EMBL" id="KAJ5470645.1"/>
    </source>
</evidence>
<reference evidence="1" key="1">
    <citation type="submission" date="2022-12" db="EMBL/GenBank/DDBJ databases">
        <authorList>
            <person name="Petersen C."/>
        </authorList>
    </citation>
    <scope>NUCLEOTIDE SEQUENCE</scope>
    <source>
        <strain evidence="1">IBT 17660</strain>
    </source>
</reference>
<dbReference type="AlphaFoldDB" id="A0A9X0BKH4"/>
<comment type="caution">
    <text evidence="1">The sequence shown here is derived from an EMBL/GenBank/DDBJ whole genome shotgun (WGS) entry which is preliminary data.</text>
</comment>
<organism evidence="1 2">
    <name type="scientific">Penicillium desertorum</name>
    <dbReference type="NCBI Taxonomy" id="1303715"/>
    <lineage>
        <taxon>Eukaryota</taxon>
        <taxon>Fungi</taxon>
        <taxon>Dikarya</taxon>
        <taxon>Ascomycota</taxon>
        <taxon>Pezizomycotina</taxon>
        <taxon>Eurotiomycetes</taxon>
        <taxon>Eurotiomycetidae</taxon>
        <taxon>Eurotiales</taxon>
        <taxon>Aspergillaceae</taxon>
        <taxon>Penicillium</taxon>
    </lineage>
</organism>
<keyword evidence="2" id="KW-1185">Reference proteome</keyword>
<evidence type="ECO:0000313" key="2">
    <source>
        <dbReference type="Proteomes" id="UP001147760"/>
    </source>
</evidence>
<proteinExistence type="predicted"/>
<dbReference type="EMBL" id="JAPWDO010000005">
    <property type="protein sequence ID" value="KAJ5470645.1"/>
    <property type="molecule type" value="Genomic_DNA"/>
</dbReference>
<reference evidence="1" key="2">
    <citation type="journal article" date="2023" name="IMA Fungus">
        <title>Comparative genomic study of the Penicillium genus elucidates a diverse pangenome and 15 lateral gene transfer events.</title>
        <authorList>
            <person name="Petersen C."/>
            <person name="Sorensen T."/>
            <person name="Nielsen M.R."/>
            <person name="Sondergaard T.E."/>
            <person name="Sorensen J.L."/>
            <person name="Fitzpatrick D.A."/>
            <person name="Frisvad J.C."/>
            <person name="Nielsen K.L."/>
        </authorList>
    </citation>
    <scope>NUCLEOTIDE SEQUENCE</scope>
    <source>
        <strain evidence="1">IBT 17660</strain>
    </source>
</reference>
<dbReference type="Proteomes" id="UP001147760">
    <property type="component" value="Unassembled WGS sequence"/>
</dbReference>
<accession>A0A9X0BKH4</accession>
<protein>
    <submittedName>
        <fullName evidence="1">Uncharacterized protein</fullName>
    </submittedName>
</protein>
<name>A0A9X0BKH4_9EURO</name>
<gene>
    <name evidence="1" type="ORF">N7530_008002</name>
</gene>